<gene>
    <name evidence="3" type="ORF">BDZ94DRAFT_510718</name>
</gene>
<feature type="region of interest" description="Disordered" evidence="1">
    <location>
        <begin position="1"/>
        <end position="70"/>
    </location>
</feature>
<sequence length="678" mass="74089">MSVTQTPQTRPSLPQSGASTPVSSSQDTVPTLAFTSNQTPQPPDPRASPVPSGKDTQHSPGVDAKPSYPHRRSTLEVARGPWRPHYSPSLKFVFAIIVMIVWPWVFYGVLKQKGGIVMSSTLTNIVRKHPQDVDYFVTAIASAISFLIGYLFQVSVTRLAQKWVVFEETDVFRLSFFSALKNRTYVWSLGALPSIFKSATRLGLALTVILYIGTFVLVTPGLTALLHPQMLALDTSLSGTEIDFASRSPDCVNWFNNNSVLLSACGWSDHNGFQYSTCFAENQMVDALESGRNNILSLSTNNSESITFTQLNGAHFLGPMKGVMPIGPNGLSAFDDLALQWPAAASLIPNSYNYTLHLQGLKSNVSCRYDTRNPVVLTPSPTAPLISVFQGTCPPQTQVLQNPVFPVFIDPSRNNSLGFWACLSPTSSIPESYDIYFRGDGAYGDMTGNMTCSVSSAQSAVFPVEYRNGTNLFVVSNASNSSASTISPALMRGAINALGHVIWGAQQYEANFVAESVITFGVKTYGLQPFSRDEMYLRLYEAMIQGLLDYQLTYIRLLYSAGSVPRTSIINSCTRPINGTLQYATMGWKVTPKIGAYMIPLTLVTATSLVFILIAMFTTQKLPNFDPTNPISLIVAASGRDLHTGMEQINDPEGTAAWKYQLQYNETQGRFVAGGPRS</sequence>
<keyword evidence="4" id="KW-1185">Reference proteome</keyword>
<reference evidence="3" key="1">
    <citation type="submission" date="2020-11" db="EMBL/GenBank/DDBJ databases">
        <authorList>
            <consortium name="DOE Joint Genome Institute"/>
            <person name="Ahrendt S."/>
            <person name="Riley R."/>
            <person name="Andreopoulos W."/>
            <person name="Labutti K."/>
            <person name="Pangilinan J."/>
            <person name="Ruiz-Duenas F.J."/>
            <person name="Barrasa J.M."/>
            <person name="Sanchez-Garcia M."/>
            <person name="Camarero S."/>
            <person name="Miyauchi S."/>
            <person name="Serrano A."/>
            <person name="Linde D."/>
            <person name="Babiker R."/>
            <person name="Drula E."/>
            <person name="Ayuso-Fernandez I."/>
            <person name="Pacheco R."/>
            <person name="Padilla G."/>
            <person name="Ferreira P."/>
            <person name="Barriuso J."/>
            <person name="Kellner H."/>
            <person name="Castanera R."/>
            <person name="Alfaro M."/>
            <person name="Ramirez L."/>
            <person name="Pisabarro A.G."/>
            <person name="Kuo A."/>
            <person name="Tritt A."/>
            <person name="Lipzen A."/>
            <person name="He G."/>
            <person name="Yan M."/>
            <person name="Ng V."/>
            <person name="Cullen D."/>
            <person name="Martin F."/>
            <person name="Rosso M.-N."/>
            <person name="Henrissat B."/>
            <person name="Hibbett D."/>
            <person name="Martinez A.T."/>
            <person name="Grigoriev I.V."/>
        </authorList>
    </citation>
    <scope>NUCLEOTIDE SEQUENCE</scope>
    <source>
        <strain evidence="3">CBS 247.69</strain>
    </source>
</reference>
<dbReference type="Proteomes" id="UP000807353">
    <property type="component" value="Unassembled WGS sequence"/>
</dbReference>
<dbReference type="EMBL" id="MU150255">
    <property type="protein sequence ID" value="KAF9464330.1"/>
    <property type="molecule type" value="Genomic_DNA"/>
</dbReference>
<feature type="transmembrane region" description="Helical" evidence="2">
    <location>
        <begin position="202"/>
        <end position="226"/>
    </location>
</feature>
<proteinExistence type="predicted"/>
<evidence type="ECO:0000313" key="3">
    <source>
        <dbReference type="EMBL" id="KAF9464330.1"/>
    </source>
</evidence>
<evidence type="ECO:0000256" key="2">
    <source>
        <dbReference type="SAM" id="Phobius"/>
    </source>
</evidence>
<evidence type="ECO:0000256" key="1">
    <source>
        <dbReference type="SAM" id="MobiDB-lite"/>
    </source>
</evidence>
<keyword evidence="2" id="KW-0812">Transmembrane</keyword>
<feature type="transmembrane region" description="Helical" evidence="2">
    <location>
        <begin position="92"/>
        <end position="110"/>
    </location>
</feature>
<feature type="compositionally biased region" description="Polar residues" evidence="1">
    <location>
        <begin position="1"/>
        <end position="39"/>
    </location>
</feature>
<feature type="transmembrane region" description="Helical" evidence="2">
    <location>
        <begin position="135"/>
        <end position="152"/>
    </location>
</feature>
<name>A0A9P5YAV7_9AGAR</name>
<dbReference type="AlphaFoldDB" id="A0A9P5YAV7"/>
<evidence type="ECO:0000313" key="4">
    <source>
        <dbReference type="Proteomes" id="UP000807353"/>
    </source>
</evidence>
<keyword evidence="2" id="KW-0472">Membrane</keyword>
<feature type="transmembrane region" description="Helical" evidence="2">
    <location>
        <begin position="594"/>
        <end position="617"/>
    </location>
</feature>
<dbReference type="OrthoDB" id="2991366at2759"/>
<accession>A0A9P5YAV7</accession>
<organism evidence="3 4">
    <name type="scientific">Collybia nuda</name>
    <dbReference type="NCBI Taxonomy" id="64659"/>
    <lineage>
        <taxon>Eukaryota</taxon>
        <taxon>Fungi</taxon>
        <taxon>Dikarya</taxon>
        <taxon>Basidiomycota</taxon>
        <taxon>Agaricomycotina</taxon>
        <taxon>Agaricomycetes</taxon>
        <taxon>Agaricomycetidae</taxon>
        <taxon>Agaricales</taxon>
        <taxon>Tricholomatineae</taxon>
        <taxon>Clitocybaceae</taxon>
        <taxon>Collybia</taxon>
    </lineage>
</organism>
<keyword evidence="2" id="KW-1133">Transmembrane helix</keyword>
<protein>
    <submittedName>
        <fullName evidence="3">Uncharacterized protein</fullName>
    </submittedName>
</protein>
<comment type="caution">
    <text evidence="3">The sequence shown here is derived from an EMBL/GenBank/DDBJ whole genome shotgun (WGS) entry which is preliminary data.</text>
</comment>